<dbReference type="SUPFAM" id="SSF55874">
    <property type="entry name" value="ATPase domain of HSP90 chaperone/DNA topoisomerase II/histidine kinase"/>
    <property type="match status" value="1"/>
</dbReference>
<dbReference type="SMART" id="SM00387">
    <property type="entry name" value="HATPase_c"/>
    <property type="match status" value="1"/>
</dbReference>
<feature type="binding site" evidence="10">
    <location>
        <position position="5"/>
    </location>
    <ligand>
        <name>ATP</name>
        <dbReference type="ChEBI" id="CHEBI:30616"/>
    </ligand>
</feature>
<dbReference type="PROSITE" id="PS50880">
    <property type="entry name" value="TOPRIM"/>
    <property type="match status" value="1"/>
</dbReference>
<evidence type="ECO:0000259" key="11">
    <source>
        <dbReference type="PROSITE" id="PS50880"/>
    </source>
</evidence>
<proteinExistence type="inferred from homology"/>
<dbReference type="HAMAP" id="MF_00938">
    <property type="entry name" value="ParE_type1"/>
    <property type="match status" value="1"/>
</dbReference>
<evidence type="ECO:0000256" key="9">
    <source>
        <dbReference type="ARBA" id="ARBA00023235"/>
    </source>
</evidence>
<keyword evidence="3" id="KW-0479">Metal-binding</keyword>
<keyword evidence="6" id="KW-0460">Magnesium</keyword>
<dbReference type="InterPro" id="IPR020568">
    <property type="entry name" value="Ribosomal_Su5_D2-typ_SF"/>
</dbReference>
<dbReference type="InterPro" id="IPR013760">
    <property type="entry name" value="Topo_IIA-like_dom_sf"/>
</dbReference>
<evidence type="ECO:0000256" key="7">
    <source>
        <dbReference type="ARBA" id="ARBA00023029"/>
    </source>
</evidence>
<evidence type="ECO:0000256" key="8">
    <source>
        <dbReference type="ARBA" id="ARBA00023125"/>
    </source>
</evidence>
<dbReference type="PROSITE" id="PS00177">
    <property type="entry name" value="TOPOISOMERASE_II"/>
    <property type="match status" value="1"/>
</dbReference>
<feature type="domain" description="Toprim" evidence="11">
    <location>
        <begin position="412"/>
        <end position="525"/>
    </location>
</feature>
<accession>A0ABS5I2V2</accession>
<evidence type="ECO:0000313" key="12">
    <source>
        <dbReference type="EMBL" id="MBR9727670.1"/>
    </source>
</evidence>
<comment type="cofactor">
    <cofactor evidence="2">
        <name>Mg(2+)</name>
        <dbReference type="ChEBI" id="CHEBI:18420"/>
    </cofactor>
</comment>
<keyword evidence="5 10" id="KW-0067">ATP-binding</keyword>
<comment type="subunit">
    <text evidence="10">Heterotetramer composed of ParC and ParE.</text>
</comment>
<dbReference type="EC" id="5.6.2.2" evidence="10"/>
<dbReference type="InterPro" id="IPR014721">
    <property type="entry name" value="Ribsml_uS5_D2-typ_fold_subgr"/>
</dbReference>
<evidence type="ECO:0000256" key="6">
    <source>
        <dbReference type="ARBA" id="ARBA00022842"/>
    </source>
</evidence>
<dbReference type="Proteomes" id="UP000811844">
    <property type="component" value="Unassembled WGS sequence"/>
</dbReference>
<comment type="caution">
    <text evidence="12">The sequence shown here is derived from an EMBL/GenBank/DDBJ whole genome shotgun (WGS) entry which is preliminary data.</text>
</comment>
<dbReference type="SUPFAM" id="SSF56719">
    <property type="entry name" value="Type II DNA topoisomerase"/>
    <property type="match status" value="1"/>
</dbReference>
<dbReference type="NCBIfam" id="TIGR01055">
    <property type="entry name" value="parE_Gneg"/>
    <property type="match status" value="1"/>
</dbReference>
<reference evidence="12 13" key="1">
    <citation type="submission" date="2020-02" db="EMBL/GenBank/DDBJ databases">
        <title>Shewanella WXL01 sp. nov., a marine bacterium isolated from green algae in Luhuitou Fringing Reef (Northern South China Sea).</title>
        <authorList>
            <person name="Wang X."/>
        </authorList>
    </citation>
    <scope>NUCLEOTIDE SEQUENCE [LARGE SCALE GENOMIC DNA]</scope>
    <source>
        <strain evidence="12 13">MCCC 1A01895</strain>
    </source>
</reference>
<keyword evidence="9 10" id="KW-0413">Isomerase</keyword>
<dbReference type="InterPro" id="IPR036890">
    <property type="entry name" value="HATPase_C_sf"/>
</dbReference>
<keyword evidence="7 10" id="KW-0799">Topoisomerase</keyword>
<feature type="binding site" evidence="10">
    <location>
        <position position="69"/>
    </location>
    <ligand>
        <name>ATP</name>
        <dbReference type="ChEBI" id="CHEBI:30616"/>
    </ligand>
</feature>
<dbReference type="Gene3D" id="3.30.565.10">
    <property type="entry name" value="Histidine kinase-like ATPase, C-terminal domain"/>
    <property type="match status" value="1"/>
</dbReference>
<dbReference type="InterPro" id="IPR018522">
    <property type="entry name" value="TopoIIA_CS"/>
</dbReference>
<dbReference type="Gene3D" id="3.40.50.670">
    <property type="match status" value="1"/>
</dbReference>
<name>A0ABS5I2V2_9GAMM</name>
<dbReference type="InterPro" id="IPR003594">
    <property type="entry name" value="HATPase_dom"/>
</dbReference>
<dbReference type="PANTHER" id="PTHR45866:SF4">
    <property type="entry name" value="DNA TOPOISOMERASE 4 SUBUNIT B"/>
    <property type="match status" value="1"/>
</dbReference>
<evidence type="ECO:0000256" key="2">
    <source>
        <dbReference type="ARBA" id="ARBA00001946"/>
    </source>
</evidence>
<dbReference type="PRINTS" id="PR01098">
    <property type="entry name" value="TOPISMRASE4B"/>
</dbReference>
<dbReference type="Pfam" id="PF00204">
    <property type="entry name" value="DNA_gyraseB"/>
    <property type="match status" value="1"/>
</dbReference>
<evidence type="ECO:0000256" key="5">
    <source>
        <dbReference type="ARBA" id="ARBA00022840"/>
    </source>
</evidence>
<dbReference type="Pfam" id="PF00986">
    <property type="entry name" value="DNA_gyraseB_C"/>
    <property type="match status" value="1"/>
</dbReference>
<comment type="function">
    <text evidence="10">Topoisomerase IV is essential for chromosome segregation. It relaxes supercoiled DNA. Performs the decatenation events required during the replication of a circular DNA molecule.</text>
</comment>
<evidence type="ECO:0000256" key="4">
    <source>
        <dbReference type="ARBA" id="ARBA00022741"/>
    </source>
</evidence>
<dbReference type="PRINTS" id="PR00418">
    <property type="entry name" value="TPI2FAMILY"/>
</dbReference>
<feature type="site" description="Interaction with DNA" evidence="10">
    <location>
        <position position="615"/>
    </location>
</feature>
<dbReference type="SMART" id="SM00433">
    <property type="entry name" value="TOP2c"/>
    <property type="match status" value="1"/>
</dbReference>
<feature type="binding site" evidence="10">
    <location>
        <position position="334"/>
    </location>
    <ligand>
        <name>ATP</name>
        <dbReference type="ChEBI" id="CHEBI:30616"/>
    </ligand>
</feature>
<dbReference type="PANTHER" id="PTHR45866">
    <property type="entry name" value="DNA GYRASE/TOPOISOMERASE SUBUNIT B"/>
    <property type="match status" value="1"/>
</dbReference>
<dbReference type="CDD" id="cd00822">
    <property type="entry name" value="TopoII_Trans_DNA_gyrase"/>
    <property type="match status" value="1"/>
</dbReference>
<evidence type="ECO:0000256" key="3">
    <source>
        <dbReference type="ARBA" id="ARBA00022723"/>
    </source>
</evidence>
<gene>
    <name evidence="10 12" type="primary">parE</name>
    <name evidence="12" type="ORF">G3R48_06675</name>
</gene>
<dbReference type="EMBL" id="JAAIKR010000004">
    <property type="protein sequence ID" value="MBR9727670.1"/>
    <property type="molecule type" value="Genomic_DNA"/>
</dbReference>
<feature type="binding site" evidence="10">
    <location>
        <begin position="110"/>
        <end position="116"/>
    </location>
    <ligand>
        <name>ATP</name>
        <dbReference type="ChEBI" id="CHEBI:30616"/>
    </ligand>
</feature>
<feature type="binding site" evidence="10">
    <location>
        <position position="42"/>
    </location>
    <ligand>
        <name>ATP</name>
        <dbReference type="ChEBI" id="CHEBI:30616"/>
    </ligand>
</feature>
<dbReference type="Gene3D" id="3.30.230.10">
    <property type="match status" value="1"/>
</dbReference>
<evidence type="ECO:0000256" key="10">
    <source>
        <dbReference type="HAMAP-Rule" id="MF_00938"/>
    </source>
</evidence>
<protein>
    <recommendedName>
        <fullName evidence="10">DNA topoisomerase 4 subunit B</fullName>
        <ecNumber evidence="10">5.6.2.2</ecNumber>
    </recommendedName>
    <alternativeName>
        <fullName evidence="10">Topoisomerase IV subunit B</fullName>
    </alternativeName>
</protein>
<comment type="similarity">
    <text evidence="10">Belongs to the type II topoisomerase family. ParE type 1 subfamily.</text>
</comment>
<dbReference type="CDD" id="cd16928">
    <property type="entry name" value="HATPase_GyrB-like"/>
    <property type="match status" value="1"/>
</dbReference>
<dbReference type="InterPro" id="IPR013506">
    <property type="entry name" value="Topo_IIA_bsu_dom2"/>
</dbReference>
<keyword evidence="13" id="KW-1185">Reference proteome</keyword>
<feature type="site" description="Interaction with DNA" evidence="10">
    <location>
        <position position="446"/>
    </location>
</feature>
<dbReference type="RefSeq" id="WP_153661682.1">
    <property type="nucleotide sequence ID" value="NZ_JAAIKR010000004.1"/>
</dbReference>
<evidence type="ECO:0000256" key="1">
    <source>
        <dbReference type="ARBA" id="ARBA00000185"/>
    </source>
</evidence>
<comment type="catalytic activity">
    <reaction evidence="1 10">
        <text>ATP-dependent breakage, passage and rejoining of double-stranded DNA.</text>
        <dbReference type="EC" id="5.6.2.2"/>
    </reaction>
</comment>
<feature type="site" description="Interaction with DNA" evidence="10">
    <location>
        <position position="497"/>
    </location>
</feature>
<dbReference type="InterPro" id="IPR006171">
    <property type="entry name" value="TOPRIM_dom"/>
</dbReference>
<keyword evidence="4 10" id="KW-0547">Nucleotide-binding</keyword>
<evidence type="ECO:0000313" key="13">
    <source>
        <dbReference type="Proteomes" id="UP000811844"/>
    </source>
</evidence>
<organism evidence="12 13">
    <name type="scientific">Shewanella intestini</name>
    <dbReference type="NCBI Taxonomy" id="2017544"/>
    <lineage>
        <taxon>Bacteria</taxon>
        <taxon>Pseudomonadati</taxon>
        <taxon>Pseudomonadota</taxon>
        <taxon>Gammaproteobacteria</taxon>
        <taxon>Alteromonadales</taxon>
        <taxon>Shewanellaceae</taxon>
        <taxon>Shewanella</taxon>
    </lineage>
</organism>
<keyword evidence="8 10" id="KW-0238">DNA-binding</keyword>
<sequence length="628" mass="69838">MSNQYTSDAIEVLNGLDPVKRRPGMYTDTIRPNHLGQEVIDNSVDEALAGHASKIEVVLHKDNSLEVTDDGRGMPIDIHPEEGIPGVELILTKLHAGGKFSNDNYQFSGGLHGVGISVVNALSTRVEISVRRDAQVYQMAFEDGFKVEDLEVVGTCGRRNTGTRVHFWPDPSYFDSANFSVSKLVYLLRAKAVLCPGLKIKFVNKQSNETQEWFYESGLTDYLKEAVKGAELLPQDPFIGSFKSELEAADWAITWLPEGGESLNESYVNLIPTPLGGTHVNGFRQGLLESMREFCEFRNLMPRGIKLSPEDIWDRAAFILSIKMQDPQFAGQTKEKLSSRQSSAFVSGIVRDAFSLWLNSNTELAQLLADLCINNAQRRLKAAKKVARKKVTSGPALPGKLTDCSGQDPMRGELFLVEGDSAGGSAKQARDREFQAIMPLRGKILNTWEVDASQVLASQEVHDISVAIGCDPDSDKIDELRYGKICILADADSDGLHIATLLCALFLKHYRILVEKGHVYIAMPPLFRIDIGKEVFYALDEEEKTTILDRIALDKKKGKIQVTRFKGLGEMNPLQLRETTMDPNTRRLVQLTIDDAQETVAMMDMLLAKKRSSDRKSWLESKGDLAQI</sequence>
<dbReference type="Pfam" id="PF01751">
    <property type="entry name" value="Toprim"/>
    <property type="match status" value="1"/>
</dbReference>
<dbReference type="InterPro" id="IPR002288">
    <property type="entry name" value="DNA_gyrase_B_C"/>
</dbReference>
<dbReference type="InterPro" id="IPR001241">
    <property type="entry name" value="Topo_IIA"/>
</dbReference>
<dbReference type="InterPro" id="IPR013759">
    <property type="entry name" value="Topo_IIA_B_C"/>
</dbReference>
<dbReference type="SUPFAM" id="SSF54211">
    <property type="entry name" value="Ribosomal protein S5 domain 2-like"/>
    <property type="match status" value="1"/>
</dbReference>
<dbReference type="Pfam" id="PF02518">
    <property type="entry name" value="HATPase_c"/>
    <property type="match status" value="1"/>
</dbReference>
<dbReference type="InterPro" id="IPR005737">
    <property type="entry name" value="TopoIV_B_Gneg"/>
</dbReference>